<evidence type="ECO:0008006" key="8">
    <source>
        <dbReference type="Google" id="ProtNLM"/>
    </source>
</evidence>
<dbReference type="AlphaFoldDB" id="A0A7K0DVH2"/>
<feature type="region of interest" description="Disordered" evidence="5">
    <location>
        <begin position="1"/>
        <end position="75"/>
    </location>
</feature>
<dbReference type="CDD" id="cd00882">
    <property type="entry name" value="Ras_like_GTPase"/>
    <property type="match status" value="1"/>
</dbReference>
<keyword evidence="4" id="KW-0342">GTP-binding</keyword>
<evidence type="ECO:0000256" key="4">
    <source>
        <dbReference type="ARBA" id="ARBA00023134"/>
    </source>
</evidence>
<dbReference type="InterPro" id="IPR052705">
    <property type="entry name" value="Gliding_Motility_GTPase"/>
</dbReference>
<evidence type="ECO:0000256" key="5">
    <source>
        <dbReference type="SAM" id="MobiDB-lite"/>
    </source>
</evidence>
<gene>
    <name evidence="6" type="ORF">NRB56_53520</name>
</gene>
<evidence type="ECO:0000256" key="1">
    <source>
        <dbReference type="ARBA" id="ARBA00005290"/>
    </source>
</evidence>
<sequence>MDSVRSDIPGRTSGPSYSNPPVSHPNSSVPYQNSPMPYQTSPAPYPNTAPPHPNSGSGYQNPAGPRQAAPEPDARTASTKIVVAGGFGVGKTTFVGTVSEIVPLRTEAMVTGVSDGVDDLSATPTKQTTTVAMDFGRIMLPGNLTLYLFGTPGQKRFWFMWDDLIRGAIGAVVLVDTRRIEDSFAAVDFFEARNLPFLVAVNRFPDAPRFPESELRQALSVRAGVPMMEVDARNPMEVRRSLATVTEYAIKRLTAQQREADTVRRG</sequence>
<dbReference type="SUPFAM" id="SSF52540">
    <property type="entry name" value="P-loop containing nucleoside triphosphate hydrolases"/>
    <property type="match status" value="1"/>
</dbReference>
<keyword evidence="2" id="KW-0547">Nucleotide-binding</keyword>
<organism evidence="6 7">
    <name type="scientific">Nocardia aurantia</name>
    <dbReference type="NCBI Taxonomy" id="2585199"/>
    <lineage>
        <taxon>Bacteria</taxon>
        <taxon>Bacillati</taxon>
        <taxon>Actinomycetota</taxon>
        <taxon>Actinomycetes</taxon>
        <taxon>Mycobacteriales</taxon>
        <taxon>Nocardiaceae</taxon>
        <taxon>Nocardia</taxon>
    </lineage>
</organism>
<feature type="compositionally biased region" description="Low complexity" evidence="5">
    <location>
        <begin position="15"/>
        <end position="31"/>
    </location>
</feature>
<keyword evidence="3" id="KW-0378">Hydrolase</keyword>
<dbReference type="InterPro" id="IPR004130">
    <property type="entry name" value="Gpn"/>
</dbReference>
<accession>A0A7K0DVH2</accession>
<reference evidence="6 7" key="1">
    <citation type="submission" date="2019-10" db="EMBL/GenBank/DDBJ databases">
        <title>Nocardia macrotermitis sp. nov. and Nocardia aurantia sp. nov., isolated from the gut of fungus growing-termite Macrotermes natalensis.</title>
        <authorList>
            <person name="Benndorf R."/>
            <person name="Schwitalla J."/>
            <person name="Martin K."/>
            <person name="De Beer W."/>
            <person name="Kaster A.-K."/>
            <person name="Vollmers J."/>
            <person name="Poulsen M."/>
            <person name="Beemelmanns C."/>
        </authorList>
    </citation>
    <scope>NUCLEOTIDE SEQUENCE [LARGE SCALE GENOMIC DNA]</scope>
    <source>
        <strain evidence="6 7">RB56</strain>
    </source>
</reference>
<dbReference type="Pfam" id="PF03029">
    <property type="entry name" value="ATP_bind_1"/>
    <property type="match status" value="1"/>
</dbReference>
<dbReference type="PANTHER" id="PTHR42708">
    <property type="entry name" value="ATP/GTP-BINDING PROTEIN-RELATED"/>
    <property type="match status" value="1"/>
</dbReference>
<evidence type="ECO:0000256" key="3">
    <source>
        <dbReference type="ARBA" id="ARBA00022801"/>
    </source>
</evidence>
<comment type="similarity">
    <text evidence="1">Belongs to the GPN-loop GTPase family.</text>
</comment>
<keyword evidence="7" id="KW-1185">Reference proteome</keyword>
<dbReference type="PANTHER" id="PTHR42708:SF1">
    <property type="entry name" value="GLIDING MOTILITY PROTEIN MGLA"/>
    <property type="match status" value="1"/>
</dbReference>
<dbReference type="Gene3D" id="3.40.50.300">
    <property type="entry name" value="P-loop containing nucleotide triphosphate hydrolases"/>
    <property type="match status" value="1"/>
</dbReference>
<proteinExistence type="inferred from homology"/>
<dbReference type="Proteomes" id="UP000431401">
    <property type="component" value="Unassembled WGS sequence"/>
</dbReference>
<dbReference type="InterPro" id="IPR027417">
    <property type="entry name" value="P-loop_NTPase"/>
</dbReference>
<dbReference type="EMBL" id="WEGI01000012">
    <property type="protein sequence ID" value="MQY29759.1"/>
    <property type="molecule type" value="Genomic_DNA"/>
</dbReference>
<dbReference type="GO" id="GO:0016787">
    <property type="term" value="F:hydrolase activity"/>
    <property type="evidence" value="ECO:0007669"/>
    <property type="project" value="UniProtKB-KW"/>
</dbReference>
<name>A0A7K0DVH2_9NOCA</name>
<dbReference type="GO" id="GO:0005525">
    <property type="term" value="F:GTP binding"/>
    <property type="evidence" value="ECO:0007669"/>
    <property type="project" value="UniProtKB-KW"/>
</dbReference>
<evidence type="ECO:0000256" key="2">
    <source>
        <dbReference type="ARBA" id="ARBA00022741"/>
    </source>
</evidence>
<evidence type="ECO:0000313" key="6">
    <source>
        <dbReference type="EMBL" id="MQY29759.1"/>
    </source>
</evidence>
<protein>
    <recommendedName>
        <fullName evidence="8">ATP-binding protein</fullName>
    </recommendedName>
</protein>
<feature type="compositionally biased region" description="Pro residues" evidence="5">
    <location>
        <begin position="43"/>
        <end position="53"/>
    </location>
</feature>
<evidence type="ECO:0000313" key="7">
    <source>
        <dbReference type="Proteomes" id="UP000431401"/>
    </source>
</evidence>
<comment type="caution">
    <text evidence="6">The sequence shown here is derived from an EMBL/GenBank/DDBJ whole genome shotgun (WGS) entry which is preliminary data.</text>
</comment>